<comment type="caution">
    <text evidence="2">The sequence shown here is derived from an EMBL/GenBank/DDBJ whole genome shotgun (WGS) entry which is preliminary data.</text>
</comment>
<name>A0AAV8ZKG9_9CUCU</name>
<keyword evidence="3" id="KW-1185">Reference proteome</keyword>
<accession>A0AAV8ZKG9</accession>
<organism evidence="2 3">
    <name type="scientific">Rhamnusium bicolor</name>
    <dbReference type="NCBI Taxonomy" id="1586634"/>
    <lineage>
        <taxon>Eukaryota</taxon>
        <taxon>Metazoa</taxon>
        <taxon>Ecdysozoa</taxon>
        <taxon>Arthropoda</taxon>
        <taxon>Hexapoda</taxon>
        <taxon>Insecta</taxon>
        <taxon>Pterygota</taxon>
        <taxon>Neoptera</taxon>
        <taxon>Endopterygota</taxon>
        <taxon>Coleoptera</taxon>
        <taxon>Polyphaga</taxon>
        <taxon>Cucujiformia</taxon>
        <taxon>Chrysomeloidea</taxon>
        <taxon>Cerambycidae</taxon>
        <taxon>Lepturinae</taxon>
        <taxon>Rhagiini</taxon>
        <taxon>Rhamnusium</taxon>
    </lineage>
</organism>
<feature type="non-terminal residue" evidence="2">
    <location>
        <position position="71"/>
    </location>
</feature>
<dbReference type="AlphaFoldDB" id="A0AAV8ZKG9"/>
<dbReference type="InterPro" id="IPR017853">
    <property type="entry name" value="GH"/>
</dbReference>
<feature type="region of interest" description="Disordered" evidence="1">
    <location>
        <begin position="51"/>
        <end position="71"/>
    </location>
</feature>
<dbReference type="EMBL" id="JANEYF010001344">
    <property type="protein sequence ID" value="KAJ8964588.1"/>
    <property type="molecule type" value="Genomic_DNA"/>
</dbReference>
<reference evidence="2" key="1">
    <citation type="journal article" date="2023" name="Insect Mol. Biol.">
        <title>Genome sequencing provides insights into the evolution of gene families encoding plant cell wall-degrading enzymes in longhorned beetles.</title>
        <authorList>
            <person name="Shin N.R."/>
            <person name="Okamura Y."/>
            <person name="Kirsch R."/>
            <person name="Pauchet Y."/>
        </authorList>
    </citation>
    <scope>NUCLEOTIDE SEQUENCE</scope>
    <source>
        <strain evidence="2">RBIC_L_NR</strain>
    </source>
</reference>
<evidence type="ECO:0000313" key="2">
    <source>
        <dbReference type="EMBL" id="KAJ8964588.1"/>
    </source>
</evidence>
<protein>
    <submittedName>
        <fullName evidence="2">Uncharacterized protein</fullName>
    </submittedName>
</protein>
<evidence type="ECO:0000313" key="3">
    <source>
        <dbReference type="Proteomes" id="UP001162156"/>
    </source>
</evidence>
<dbReference type="Gene3D" id="3.20.20.80">
    <property type="entry name" value="Glycosidases"/>
    <property type="match status" value="1"/>
</dbReference>
<proteinExistence type="predicted"/>
<evidence type="ECO:0000256" key="1">
    <source>
        <dbReference type="SAM" id="MobiDB-lite"/>
    </source>
</evidence>
<gene>
    <name evidence="2" type="ORF">NQ314_004893</name>
</gene>
<sequence length="71" mass="7732">MYGGAWNTYTGLHSGLYPSSVDNDWEKTHSNIEASIKNWLNAGLNRNQHGVHAPVTGVGPGEDGGFLRYSE</sequence>
<dbReference type="SUPFAM" id="SSF51445">
    <property type="entry name" value="(Trans)glycosidases"/>
    <property type="match status" value="1"/>
</dbReference>
<dbReference type="Proteomes" id="UP001162156">
    <property type="component" value="Unassembled WGS sequence"/>
</dbReference>